<evidence type="ECO:0000256" key="5">
    <source>
        <dbReference type="ARBA" id="ARBA00023157"/>
    </source>
</evidence>
<feature type="region of interest" description="Disordered" evidence="7">
    <location>
        <begin position="1"/>
        <end position="37"/>
    </location>
</feature>
<dbReference type="KEGG" id="pbar:105427377"/>
<keyword evidence="5" id="KW-1015">Disulfide bond</keyword>
<dbReference type="InterPro" id="IPR001839">
    <property type="entry name" value="TGF-b_C"/>
</dbReference>
<evidence type="ECO:0000256" key="1">
    <source>
        <dbReference type="ARBA" id="ARBA00004613"/>
    </source>
</evidence>
<dbReference type="AlphaFoldDB" id="A0A6I9W5U3"/>
<evidence type="ECO:0000259" key="8">
    <source>
        <dbReference type="PROSITE" id="PS51362"/>
    </source>
</evidence>
<feature type="compositionally biased region" description="Basic and acidic residues" evidence="7">
    <location>
        <begin position="278"/>
        <end position="288"/>
    </location>
</feature>
<name>A0A6I9W5U3_9HYME</name>
<feature type="region of interest" description="Disordered" evidence="7">
    <location>
        <begin position="277"/>
        <end position="312"/>
    </location>
</feature>
<dbReference type="PANTHER" id="PTHR11848">
    <property type="entry name" value="TGF-BETA FAMILY"/>
    <property type="match status" value="1"/>
</dbReference>
<dbReference type="InterPro" id="IPR017948">
    <property type="entry name" value="TGFb_CS"/>
</dbReference>
<accession>A0A6I9W5U3</accession>
<dbReference type="InterPro" id="IPR029034">
    <property type="entry name" value="Cystine-knot_cytokine"/>
</dbReference>
<evidence type="ECO:0000256" key="7">
    <source>
        <dbReference type="SAM" id="MobiDB-lite"/>
    </source>
</evidence>
<evidence type="ECO:0000256" key="3">
    <source>
        <dbReference type="ARBA" id="ARBA00022525"/>
    </source>
</evidence>
<dbReference type="CTD" id="43804"/>
<evidence type="ECO:0000313" key="9">
    <source>
        <dbReference type="Proteomes" id="UP000504615"/>
    </source>
</evidence>
<dbReference type="GO" id="GO:0008083">
    <property type="term" value="F:growth factor activity"/>
    <property type="evidence" value="ECO:0007669"/>
    <property type="project" value="UniProtKB-KW"/>
</dbReference>
<keyword evidence="3" id="KW-0964">Secreted</keyword>
<dbReference type="GeneID" id="105427377"/>
<evidence type="ECO:0000313" key="10">
    <source>
        <dbReference type="RefSeq" id="XP_011637377.1"/>
    </source>
</evidence>
<dbReference type="FunFam" id="2.10.90.10:FF:000058">
    <property type="entry name" value="Maverick"/>
    <property type="match status" value="1"/>
</dbReference>
<dbReference type="Gene3D" id="2.60.120.970">
    <property type="match status" value="1"/>
</dbReference>
<feature type="domain" description="TGF-beta family profile" evidence="8">
    <location>
        <begin position="626"/>
        <end position="754"/>
    </location>
</feature>
<evidence type="ECO:0000256" key="6">
    <source>
        <dbReference type="RuleBase" id="RU000354"/>
    </source>
</evidence>
<dbReference type="GO" id="GO:0005615">
    <property type="term" value="C:extracellular space"/>
    <property type="evidence" value="ECO:0007669"/>
    <property type="project" value="TreeGrafter"/>
</dbReference>
<dbReference type="OrthoDB" id="5949851at2759"/>
<protein>
    <submittedName>
        <fullName evidence="10">Uncharacterized protein LOC105427377</fullName>
    </submittedName>
</protein>
<dbReference type="GO" id="GO:0005125">
    <property type="term" value="F:cytokine activity"/>
    <property type="evidence" value="ECO:0007669"/>
    <property type="project" value="TreeGrafter"/>
</dbReference>
<comment type="subcellular location">
    <subcellularLocation>
        <location evidence="1">Secreted</location>
    </subcellularLocation>
</comment>
<dbReference type="Pfam" id="PF00019">
    <property type="entry name" value="TGF_beta"/>
    <property type="match status" value="1"/>
</dbReference>
<dbReference type="Gene3D" id="2.10.90.10">
    <property type="entry name" value="Cystine-knot cytokines"/>
    <property type="match status" value="1"/>
</dbReference>
<dbReference type="SMART" id="SM00204">
    <property type="entry name" value="TGFB"/>
    <property type="match status" value="1"/>
</dbReference>
<dbReference type="SUPFAM" id="SSF57501">
    <property type="entry name" value="Cystine-knot cytokines"/>
    <property type="match status" value="1"/>
</dbReference>
<dbReference type="Proteomes" id="UP000504615">
    <property type="component" value="Unplaced"/>
</dbReference>
<sequence>MGKLPIIPGSDTIPDNARTDSQKEQQTTTTTTTTRTTTTAAAAAATAVIVDDAEARSSAVADRDRRFLIASTCEHVATRGEESAAEIGAVRRRRRDAGIAGEIARRPRRNTWHVEGEVEGETEAVRVTDHDPSGSSRTDRVIDEQNAARNCALSATAANVGLWNVRIVGDDDRRTCCVSADAAALPARRRRIRERATCGGLHAAGRVSFVVRWSRRVGGIVLPARSRSSDAGSGETLLRSTDSITTEQKVERGRLFEVPPVDITDFSKCNERISFSRARNDGSSHGDDDSPTAVREIGGSIDGDVDAENTRTSGDPARLIEIDIQAPCEERLCVLAEETIHQTSTSSTSRFPAKIDPGGRAWRRIKTDTRWKLPRVRLAQRVLLLGLLATSLLCDAVLAAPSSSSVFEDGVGEEDLPRNNLGDDELEIIRRSIVQGLGLQRIPDASKANVSQAEYERAHREYLKQVQLSHDGQKLRTRRDLHVFQAAEHSGNGSSFSIGRRGGYQRHSLYFPVAVSGDAEDVTVDHASLRFLLQGDHQCPRELEALIYLRTPVSRRLLLRRGIPQGEPTGTRWLELDSTEAAVNWLERGLENHGLELEFLHDGQPARRVVSHATLNVFTTSEPGGRRKRSTPEELMPLHKGRRTKCKGENNKKCCRHELTVMFKDLKGFEFIVYPKGFDAGYCKGRCPPRYNPAHHHALLQSLLWKEDRKRVPKPCCAPSKLDQLMIVYFDENDTTQLKVSYWKNIQVLECACS</sequence>
<reference evidence="10" key="1">
    <citation type="submission" date="2025-08" db="UniProtKB">
        <authorList>
            <consortium name="RefSeq"/>
        </authorList>
    </citation>
    <scope>IDENTIFICATION</scope>
</reference>
<dbReference type="PROSITE" id="PS51362">
    <property type="entry name" value="TGF_BETA_2"/>
    <property type="match status" value="1"/>
</dbReference>
<gene>
    <name evidence="10" type="primary">LOC105427377</name>
</gene>
<dbReference type="PANTHER" id="PTHR11848:SF119">
    <property type="entry name" value="TGF-BETA FAMILY PROFILE DOMAIN-CONTAINING PROTEIN"/>
    <property type="match status" value="1"/>
</dbReference>
<evidence type="ECO:0000256" key="2">
    <source>
        <dbReference type="ARBA" id="ARBA00006656"/>
    </source>
</evidence>
<dbReference type="CDD" id="cd13755">
    <property type="entry name" value="TGF_beta_maverick"/>
    <property type="match status" value="1"/>
</dbReference>
<dbReference type="RefSeq" id="XP_011637377.1">
    <property type="nucleotide sequence ID" value="XM_011639075.2"/>
</dbReference>
<comment type="similarity">
    <text evidence="2 6">Belongs to the TGF-beta family.</text>
</comment>
<evidence type="ECO:0000256" key="4">
    <source>
        <dbReference type="ARBA" id="ARBA00023030"/>
    </source>
</evidence>
<feature type="compositionally biased region" description="Low complexity" evidence="7">
    <location>
        <begin position="27"/>
        <end position="37"/>
    </location>
</feature>
<dbReference type="InterPro" id="IPR015615">
    <property type="entry name" value="TGF-beta-rel"/>
</dbReference>
<keyword evidence="9" id="KW-1185">Reference proteome</keyword>
<dbReference type="PROSITE" id="PS00250">
    <property type="entry name" value="TGF_BETA_1"/>
    <property type="match status" value="1"/>
</dbReference>
<organism evidence="9 10">
    <name type="scientific">Pogonomyrmex barbatus</name>
    <name type="common">red harvester ant</name>
    <dbReference type="NCBI Taxonomy" id="144034"/>
    <lineage>
        <taxon>Eukaryota</taxon>
        <taxon>Metazoa</taxon>
        <taxon>Ecdysozoa</taxon>
        <taxon>Arthropoda</taxon>
        <taxon>Hexapoda</taxon>
        <taxon>Insecta</taxon>
        <taxon>Pterygota</taxon>
        <taxon>Neoptera</taxon>
        <taxon>Endopterygota</taxon>
        <taxon>Hymenoptera</taxon>
        <taxon>Apocrita</taxon>
        <taxon>Aculeata</taxon>
        <taxon>Formicoidea</taxon>
        <taxon>Formicidae</taxon>
        <taxon>Myrmicinae</taxon>
        <taxon>Pogonomyrmex</taxon>
    </lineage>
</organism>
<keyword evidence="4 6" id="KW-0339">Growth factor</keyword>
<proteinExistence type="inferred from homology"/>